<evidence type="ECO:0000256" key="7">
    <source>
        <dbReference type="SAM" id="MobiDB-lite"/>
    </source>
</evidence>
<evidence type="ECO:0000313" key="9">
    <source>
        <dbReference type="EMBL" id="GAA1953177.1"/>
    </source>
</evidence>
<dbReference type="Proteomes" id="UP001499933">
    <property type="component" value="Unassembled WGS sequence"/>
</dbReference>
<evidence type="ECO:0000256" key="3">
    <source>
        <dbReference type="ARBA" id="ARBA00022896"/>
    </source>
</evidence>
<accession>A0ABN2QIN5</accession>
<evidence type="ECO:0000313" key="10">
    <source>
        <dbReference type="Proteomes" id="UP001499933"/>
    </source>
</evidence>
<dbReference type="PROSITE" id="PS51471">
    <property type="entry name" value="FE2OG_OXY"/>
    <property type="match status" value="1"/>
</dbReference>
<reference evidence="9 10" key="1">
    <citation type="journal article" date="2019" name="Int. J. Syst. Evol. Microbiol.">
        <title>The Global Catalogue of Microorganisms (GCM) 10K type strain sequencing project: providing services to taxonomists for standard genome sequencing and annotation.</title>
        <authorList>
            <consortium name="The Broad Institute Genomics Platform"/>
            <consortium name="The Broad Institute Genome Sequencing Center for Infectious Disease"/>
            <person name="Wu L."/>
            <person name="Ma J."/>
        </authorList>
    </citation>
    <scope>NUCLEOTIDE SEQUENCE [LARGE SCALE GENOMIC DNA]</scope>
    <source>
        <strain evidence="9 10">JCM 14901</strain>
    </source>
</reference>
<dbReference type="PANTHER" id="PTHR12117:SF0">
    <property type="entry name" value="PROLYL 3-HYDROXYLASE OGFOD1"/>
    <property type="match status" value="1"/>
</dbReference>
<evidence type="ECO:0000259" key="8">
    <source>
        <dbReference type="PROSITE" id="PS51471"/>
    </source>
</evidence>
<dbReference type="InterPro" id="IPR005123">
    <property type="entry name" value="Oxoglu/Fe-dep_dioxygenase_dom"/>
</dbReference>
<keyword evidence="2" id="KW-0479">Metal-binding</keyword>
<name>A0ABN2QIN5_9MICO</name>
<keyword evidence="4" id="KW-0223">Dioxygenase</keyword>
<evidence type="ECO:0000256" key="1">
    <source>
        <dbReference type="ARBA" id="ARBA00001961"/>
    </source>
</evidence>
<evidence type="ECO:0000256" key="6">
    <source>
        <dbReference type="ARBA" id="ARBA00023004"/>
    </source>
</evidence>
<sequence length="218" mass="24160">MTASLRDHGDGAVAASPTAPATRRVRRDPFTWAVLEDFFTRERTDALASSFPSQGFRPAGTSSKLFHVRSLVVDSQVVTSAGELSEAWQDLGQLIVSPAYRARLGSVVDRDLDGLRLDASLCRYPPGCSLIPHTDREQRDTTHVVYLNREWRREWGGMLRILRSDDLEDVIEEVLPTLPTSVVMVRSDRSWHAVTPVASGVTAERLSLLVHASRPDVA</sequence>
<dbReference type="InterPro" id="IPR006620">
    <property type="entry name" value="Pro_4_hyd_alph"/>
</dbReference>
<keyword evidence="10" id="KW-1185">Reference proteome</keyword>
<comment type="caution">
    <text evidence="9">The sequence shown here is derived from an EMBL/GenBank/DDBJ whole genome shotgun (WGS) entry which is preliminary data.</text>
</comment>
<keyword evidence="3" id="KW-0847">Vitamin C</keyword>
<dbReference type="EMBL" id="BAAAOG010000002">
    <property type="protein sequence ID" value="GAA1953177.1"/>
    <property type="molecule type" value="Genomic_DNA"/>
</dbReference>
<keyword evidence="5" id="KW-0560">Oxidoreductase</keyword>
<feature type="domain" description="Fe2OG dioxygenase" evidence="8">
    <location>
        <begin position="111"/>
        <end position="217"/>
    </location>
</feature>
<proteinExistence type="predicted"/>
<gene>
    <name evidence="9" type="ORF">GCM10009776_13790</name>
</gene>
<dbReference type="Gene3D" id="2.60.120.620">
    <property type="entry name" value="q2cbj1_9rhob like domain"/>
    <property type="match status" value="1"/>
</dbReference>
<dbReference type="SMART" id="SM00702">
    <property type="entry name" value="P4Hc"/>
    <property type="match status" value="1"/>
</dbReference>
<dbReference type="InterPro" id="IPR044862">
    <property type="entry name" value="Pro_4_hyd_alph_FE2OG_OXY"/>
</dbReference>
<protein>
    <recommendedName>
        <fullName evidence="8">Fe2OG dioxygenase domain-containing protein</fullName>
    </recommendedName>
</protein>
<dbReference type="Pfam" id="PF13640">
    <property type="entry name" value="2OG-FeII_Oxy_3"/>
    <property type="match status" value="1"/>
</dbReference>
<evidence type="ECO:0000256" key="4">
    <source>
        <dbReference type="ARBA" id="ARBA00022964"/>
    </source>
</evidence>
<evidence type="ECO:0000256" key="5">
    <source>
        <dbReference type="ARBA" id="ARBA00023002"/>
    </source>
</evidence>
<keyword evidence="6" id="KW-0408">Iron</keyword>
<dbReference type="PANTHER" id="PTHR12117">
    <property type="entry name" value="HISTONE ACETYLTRANSFERASE COMPLEX"/>
    <property type="match status" value="1"/>
</dbReference>
<dbReference type="InterPro" id="IPR051842">
    <property type="entry name" value="uS12_prolyl_hydroxylase"/>
</dbReference>
<feature type="compositionally biased region" description="Basic and acidic residues" evidence="7">
    <location>
        <begin position="1"/>
        <end position="10"/>
    </location>
</feature>
<feature type="region of interest" description="Disordered" evidence="7">
    <location>
        <begin position="1"/>
        <end position="20"/>
    </location>
</feature>
<comment type="cofactor">
    <cofactor evidence="1">
        <name>L-ascorbate</name>
        <dbReference type="ChEBI" id="CHEBI:38290"/>
    </cofactor>
</comment>
<organism evidence="9 10">
    <name type="scientific">Microbacterium deminutum</name>
    <dbReference type="NCBI Taxonomy" id="344164"/>
    <lineage>
        <taxon>Bacteria</taxon>
        <taxon>Bacillati</taxon>
        <taxon>Actinomycetota</taxon>
        <taxon>Actinomycetes</taxon>
        <taxon>Micrococcales</taxon>
        <taxon>Microbacteriaceae</taxon>
        <taxon>Microbacterium</taxon>
    </lineage>
</organism>
<evidence type="ECO:0000256" key="2">
    <source>
        <dbReference type="ARBA" id="ARBA00022723"/>
    </source>
</evidence>